<dbReference type="Pfam" id="PF05226">
    <property type="entry name" value="CHASE2"/>
    <property type="match status" value="1"/>
</dbReference>
<dbReference type="InterPro" id="IPR029787">
    <property type="entry name" value="Nucleotide_cyclase"/>
</dbReference>
<dbReference type="InterPro" id="IPR043128">
    <property type="entry name" value="Rev_trsase/Diguanyl_cyclase"/>
</dbReference>
<dbReference type="CDD" id="cd00130">
    <property type="entry name" value="PAS"/>
    <property type="match status" value="1"/>
</dbReference>
<keyword evidence="1" id="KW-0472">Membrane</keyword>
<dbReference type="Gene3D" id="3.30.70.270">
    <property type="match status" value="1"/>
</dbReference>
<keyword evidence="6" id="KW-1185">Reference proteome</keyword>
<evidence type="ECO:0000313" key="6">
    <source>
        <dbReference type="Proteomes" id="UP000500857"/>
    </source>
</evidence>
<sequence>MTIREMTRLSILPQFRFRLSSIQPWMTRQRRSWIGASFIAGSIVLLRWGGALQGGELATLDLGFQLRPTTAKDPRILVVGIDEEDLRAIARWPIPDRVLAEALWKLQGRSPRAIGLNLFRDLPVEPGSEQLQRAFENIPNLIGVESLPDGENSSVDPPNGLGDRVGFNNVLVDPDGKVRRNLLFWRNHGKTHESFAIYLAQIYLHGEGIEAKRHPSDPKAIRWGRTVLHPFIPDNRIYRADDRGGYQVLANFYPPDRFTIVSLSDVLEDRVPADWISNRVVAIGFTARSIKDLFQLPHNGSPLHRYPAEVYGVELQANFIAQLLAAALDGRSPTLSILPNWVEGLAIWAIAGLGTTLASRHRSFGRSLRYFGVVQAAIALICYLAFLYSWWLPLFPLTLSWLSSTCLTIGYRLHREIELKKTKDFLDKILLSIPDPIFVKDRQHRWIILNPAFAELIGYPLEQLIDRRDRDFLPFHEAEQFWQQDERVFLTGNAYETEETLTDSCNIVHWISTKRSLHRDPGGNYLLVGIIREITERKRREDELKLTADRLAVFNEELKQSVYCDPLTGLPNRKRFYDCLSQALDLAAMHNQIVALMFLDLDGFKQVNDGHGHDIGDRLLQGVAARLKGCLRTQDTVSRLGGDEFTVIIPAIHHPKNVAQVATKIIAAVGESFAIENCDIQVGVSIGISLYPFHGEVVDELVKTADMAMYRAKQSGKNCYCFYSLQFDV</sequence>
<dbReference type="KEGG" id="oxy:HCG48_20830"/>
<dbReference type="Proteomes" id="UP000500857">
    <property type="component" value="Chromosome"/>
</dbReference>
<organism evidence="5 6">
    <name type="scientific">Oxynema aestuarii AP17</name>
    <dbReference type="NCBI Taxonomy" id="2064643"/>
    <lineage>
        <taxon>Bacteria</taxon>
        <taxon>Bacillati</taxon>
        <taxon>Cyanobacteriota</taxon>
        <taxon>Cyanophyceae</taxon>
        <taxon>Oscillatoriophycideae</taxon>
        <taxon>Oscillatoriales</taxon>
        <taxon>Oscillatoriaceae</taxon>
        <taxon>Oxynema</taxon>
        <taxon>Oxynema aestuarii</taxon>
    </lineage>
</organism>
<dbReference type="SMART" id="SM01080">
    <property type="entry name" value="CHASE2"/>
    <property type="match status" value="1"/>
</dbReference>
<feature type="domain" description="PAS" evidence="2">
    <location>
        <begin position="422"/>
        <end position="467"/>
    </location>
</feature>
<feature type="domain" description="PAC" evidence="3">
    <location>
        <begin position="495"/>
        <end position="546"/>
    </location>
</feature>
<dbReference type="CDD" id="cd01949">
    <property type="entry name" value="GGDEF"/>
    <property type="match status" value="1"/>
</dbReference>
<dbReference type="FunFam" id="3.30.70.270:FF:000001">
    <property type="entry name" value="Diguanylate cyclase domain protein"/>
    <property type="match status" value="1"/>
</dbReference>
<dbReference type="SUPFAM" id="SSF55785">
    <property type="entry name" value="PYP-like sensor domain (PAS domain)"/>
    <property type="match status" value="1"/>
</dbReference>
<dbReference type="Pfam" id="PF00990">
    <property type="entry name" value="GGDEF"/>
    <property type="match status" value="1"/>
</dbReference>
<keyword evidence="1" id="KW-1133">Transmembrane helix</keyword>
<keyword evidence="1" id="KW-0812">Transmembrane</keyword>
<dbReference type="Pfam" id="PF08448">
    <property type="entry name" value="PAS_4"/>
    <property type="match status" value="1"/>
</dbReference>
<dbReference type="SUPFAM" id="SSF55073">
    <property type="entry name" value="Nucleotide cyclase"/>
    <property type="match status" value="1"/>
</dbReference>
<proteinExistence type="predicted"/>
<feature type="domain" description="GGDEF" evidence="4">
    <location>
        <begin position="592"/>
        <end position="725"/>
    </location>
</feature>
<dbReference type="PROSITE" id="PS50113">
    <property type="entry name" value="PAC"/>
    <property type="match status" value="1"/>
</dbReference>
<dbReference type="InterPro" id="IPR052163">
    <property type="entry name" value="DGC-Regulatory_Protein"/>
</dbReference>
<dbReference type="EMBL" id="CP051167">
    <property type="protein sequence ID" value="QIZ72736.1"/>
    <property type="molecule type" value="Genomic_DNA"/>
</dbReference>
<feature type="transmembrane region" description="Helical" evidence="1">
    <location>
        <begin position="341"/>
        <end position="358"/>
    </location>
</feature>
<dbReference type="Gene3D" id="3.30.450.20">
    <property type="entry name" value="PAS domain"/>
    <property type="match status" value="1"/>
</dbReference>
<dbReference type="SMART" id="SM00091">
    <property type="entry name" value="PAS"/>
    <property type="match status" value="1"/>
</dbReference>
<reference evidence="5 6" key="1">
    <citation type="submission" date="2020-04" db="EMBL/GenBank/DDBJ databases">
        <authorList>
            <person name="Basu S."/>
            <person name="Maruthanayagam V."/>
            <person name="Chakraborty S."/>
            <person name="Pramanik A."/>
            <person name="Mukherjee J."/>
            <person name="Brink B."/>
        </authorList>
    </citation>
    <scope>NUCLEOTIDE SEQUENCE [LARGE SCALE GENOMIC DNA]</scope>
    <source>
        <strain evidence="5 6">AP17</strain>
    </source>
</reference>
<dbReference type="RefSeq" id="WP_168570883.1">
    <property type="nucleotide sequence ID" value="NZ_CP051167.1"/>
</dbReference>
<feature type="transmembrane region" description="Helical" evidence="1">
    <location>
        <begin position="370"/>
        <end position="388"/>
    </location>
</feature>
<accession>A0A6H1U2S1</accession>
<dbReference type="AlphaFoldDB" id="A0A6H1U2S1"/>
<gene>
    <name evidence="5" type="ORF">HCG48_20830</name>
</gene>
<evidence type="ECO:0000259" key="2">
    <source>
        <dbReference type="PROSITE" id="PS50112"/>
    </source>
</evidence>
<dbReference type="SMART" id="SM00267">
    <property type="entry name" value="GGDEF"/>
    <property type="match status" value="1"/>
</dbReference>
<dbReference type="InterPro" id="IPR000014">
    <property type="entry name" value="PAS"/>
</dbReference>
<evidence type="ECO:0000313" key="5">
    <source>
        <dbReference type="EMBL" id="QIZ72736.1"/>
    </source>
</evidence>
<name>A0A6H1U2S1_9CYAN</name>
<dbReference type="InterPro" id="IPR000160">
    <property type="entry name" value="GGDEF_dom"/>
</dbReference>
<protein>
    <submittedName>
        <fullName evidence="5">Diguanylate cyclase</fullName>
    </submittedName>
</protein>
<dbReference type="PROSITE" id="PS50112">
    <property type="entry name" value="PAS"/>
    <property type="match status" value="1"/>
</dbReference>
<evidence type="ECO:0000259" key="3">
    <source>
        <dbReference type="PROSITE" id="PS50113"/>
    </source>
</evidence>
<dbReference type="NCBIfam" id="TIGR00229">
    <property type="entry name" value="sensory_box"/>
    <property type="match status" value="1"/>
</dbReference>
<dbReference type="InterPro" id="IPR013656">
    <property type="entry name" value="PAS_4"/>
</dbReference>
<dbReference type="InterPro" id="IPR000700">
    <property type="entry name" value="PAS-assoc_C"/>
</dbReference>
<dbReference type="InterPro" id="IPR035965">
    <property type="entry name" value="PAS-like_dom_sf"/>
</dbReference>
<dbReference type="PANTHER" id="PTHR46663:SF3">
    <property type="entry name" value="SLL0267 PROTEIN"/>
    <property type="match status" value="1"/>
</dbReference>
<dbReference type="NCBIfam" id="TIGR00254">
    <property type="entry name" value="GGDEF"/>
    <property type="match status" value="1"/>
</dbReference>
<evidence type="ECO:0000259" key="4">
    <source>
        <dbReference type="PROSITE" id="PS50887"/>
    </source>
</evidence>
<dbReference type="InterPro" id="IPR007890">
    <property type="entry name" value="CHASE2"/>
</dbReference>
<dbReference type="PROSITE" id="PS50887">
    <property type="entry name" value="GGDEF"/>
    <property type="match status" value="1"/>
</dbReference>
<evidence type="ECO:0000256" key="1">
    <source>
        <dbReference type="SAM" id="Phobius"/>
    </source>
</evidence>
<dbReference type="PANTHER" id="PTHR46663">
    <property type="entry name" value="DIGUANYLATE CYCLASE DGCT-RELATED"/>
    <property type="match status" value="1"/>
</dbReference>